<dbReference type="Gene3D" id="3.40.1440.10">
    <property type="entry name" value="GIY-YIG endonuclease"/>
    <property type="match status" value="1"/>
</dbReference>
<proteinExistence type="predicted"/>
<dbReference type="RefSeq" id="WP_211943717.1">
    <property type="nucleotide sequence ID" value="NZ_CAJPVH010000039.1"/>
</dbReference>
<gene>
    <name evidence="2" type="ORF">M5D45_15995</name>
</gene>
<evidence type="ECO:0000313" key="3">
    <source>
        <dbReference type="Proteomes" id="UP001056132"/>
    </source>
</evidence>
<reference evidence="2" key="2">
    <citation type="submission" date="2022-05" db="EMBL/GenBank/DDBJ databases">
        <authorList>
            <person name="Kunte H.-J."/>
        </authorList>
    </citation>
    <scope>NUCLEOTIDE SEQUENCE</scope>
    <source>
        <strain evidence="2">G5</strain>
    </source>
</reference>
<evidence type="ECO:0000256" key="1">
    <source>
        <dbReference type="SAM" id="Phobius"/>
    </source>
</evidence>
<feature type="transmembrane region" description="Helical" evidence="1">
    <location>
        <begin position="231"/>
        <end position="256"/>
    </location>
</feature>
<keyword evidence="1" id="KW-0812">Transmembrane</keyword>
<keyword evidence="1" id="KW-0472">Membrane</keyword>
<reference evidence="2" key="1">
    <citation type="journal article" date="2022" name="Microbiol. Resour. Announc.">
        <title>Genome Sequence of Cupriavidus campinensis Strain G5, a Member of a Bacterial Consortium Capable of Polyethylene Degradation.</title>
        <authorList>
            <person name="Schneider B."/>
            <person name="Pfeiffer F."/>
            <person name="Dyall-Smith M."/>
            <person name="Kunte H.J."/>
        </authorList>
    </citation>
    <scope>NUCLEOTIDE SEQUENCE</scope>
    <source>
        <strain evidence="2">G5</strain>
    </source>
</reference>
<organism evidence="2 3">
    <name type="scientific">Cupriavidus campinensis</name>
    <dbReference type="NCBI Taxonomy" id="151783"/>
    <lineage>
        <taxon>Bacteria</taxon>
        <taxon>Pseudomonadati</taxon>
        <taxon>Pseudomonadota</taxon>
        <taxon>Betaproteobacteria</taxon>
        <taxon>Burkholderiales</taxon>
        <taxon>Burkholderiaceae</taxon>
        <taxon>Cupriavidus</taxon>
    </lineage>
</organism>
<accession>A0AAE9I4P5</accession>
<dbReference type="EMBL" id="CP097330">
    <property type="protein sequence ID" value="URF03966.1"/>
    <property type="molecule type" value="Genomic_DNA"/>
</dbReference>
<dbReference type="SUPFAM" id="SSF82771">
    <property type="entry name" value="GIY-YIG endonuclease"/>
    <property type="match status" value="1"/>
</dbReference>
<name>A0AAE9I4P5_9BURK</name>
<protein>
    <submittedName>
        <fullName evidence="2">Uncharacterized protein</fullName>
    </submittedName>
</protein>
<keyword evidence="1" id="KW-1133">Transmembrane helix</keyword>
<feature type="transmembrane region" description="Helical" evidence="1">
    <location>
        <begin position="190"/>
        <end position="211"/>
    </location>
</feature>
<dbReference type="Proteomes" id="UP001056132">
    <property type="component" value="Chromosome 1"/>
</dbReference>
<dbReference type="InterPro" id="IPR035901">
    <property type="entry name" value="GIY-YIG_endonuc_sf"/>
</dbReference>
<sequence>MTALADDTHYLYQIRSRQCSSGLGFDGYHGITDNVKRRKSEHFDDLKRGKHKSEKIQAAHDVGPSDLEFWIHTSGTREEMEARERLLVSQPNMHWNKQVGGGPRRGMTAEAAMECLRPKDKPAPAASMPPIGAAAAPALPVSGAAAVLLATAGSGVLASYTLNKTVFAEDPGVSDDERDARSAGRAGTRLGAGVGVAGMLAAVGLAGEVGLSGAAVVSGVSAIGGAVGGGAIVGASIVIAAPAVAALAIGTGVYWLRKRRWGRK</sequence>
<dbReference type="AlphaFoldDB" id="A0AAE9I4P5"/>
<dbReference type="KEGG" id="ccam:M5D45_15995"/>
<evidence type="ECO:0000313" key="2">
    <source>
        <dbReference type="EMBL" id="URF03966.1"/>
    </source>
</evidence>